<organism evidence="7 8">
    <name type="scientific">Pneumocystis murina (strain B123)</name>
    <name type="common">Mouse pneumocystis pneumonia agent</name>
    <name type="synonym">Pneumocystis carinii f. sp. muris</name>
    <dbReference type="NCBI Taxonomy" id="1069680"/>
    <lineage>
        <taxon>Eukaryota</taxon>
        <taxon>Fungi</taxon>
        <taxon>Dikarya</taxon>
        <taxon>Ascomycota</taxon>
        <taxon>Taphrinomycotina</taxon>
        <taxon>Pneumocystomycetes</taxon>
        <taxon>Pneumocystaceae</taxon>
        <taxon>Pneumocystis</taxon>
    </lineage>
</organism>
<dbReference type="GO" id="GO:0008270">
    <property type="term" value="F:zinc ion binding"/>
    <property type="evidence" value="ECO:0007669"/>
    <property type="project" value="UniProtKB-KW"/>
</dbReference>
<name>M7NSC8_PNEMU</name>
<dbReference type="SMART" id="SM00249">
    <property type="entry name" value="PHD"/>
    <property type="match status" value="2"/>
</dbReference>
<sequence length="636" mass="74136">MPELIDKIVIKSRKSEGNRLKKKELEQEKRIKNTLEEKQIERGSLDDYIYNDPQKGRLTMDEYEMLNWRKRRHTERTKSRSKKTRFSENNEYKQEKNTGGKVRQVRLKVGVNRSPASSYSTFLSLKSSSKVPRTENPLFKPLHLFSNTKGILQSSIRSTSDLEQKLLQKKDTFNKQKNKETLHLSSQQKPTLLRLSSSAIPVKRRRVGRPKKVKFSPIKNFMKKTKLDIGISGIYTRNTNHMSFQMQPSSQEDPTKYNEDFCSACKRYGRFLCCESCPRSFHFSCIEPPIDEDDLPQDAWHCTLCRTKRCPPPKQPRGLFAFLMEYIIRNNPKEFSLPLSIREYFEGVSTGPDGEYQDLVEHRNQKCGRQKIFEERDPFQLEDKDGNPILCYKCSENAMNGKAIVSCDHCSLHWHIDCIDPPMSGIPAASRKWMCPNHAYHVTPKIRQPKKSKILDVCLKRGFKNNGNIEIDNTEEELLEKKEKYSFDDTYIINNIRYRLPESGVKLDFLDKVRTLRKSQLSQKSQINNNKIQSNTLKEILPDTLGPLEREIIKDLIQLRLVEVTPQDHKNLTSLITIAQMELDAFKNYEKNENSEKDNIKTEHKISDEEHAQVLTIKKLIKIKGYSALVEFLTTY</sequence>
<evidence type="ECO:0000256" key="2">
    <source>
        <dbReference type="ARBA" id="ARBA00022771"/>
    </source>
</evidence>
<gene>
    <name evidence="7" type="ORF">PNEG_01780</name>
</gene>
<dbReference type="OrthoDB" id="5876363at2759"/>
<comment type="caution">
    <text evidence="7">The sequence shown here is derived from an EMBL/GenBank/DDBJ whole genome shotgun (WGS) entry which is preliminary data.</text>
</comment>
<dbReference type="EMBL" id="AFWA02000008">
    <property type="protein sequence ID" value="EMR10026.1"/>
    <property type="molecule type" value="Genomic_DNA"/>
</dbReference>
<dbReference type="HOGENOM" id="CLU_430270_0_0_1"/>
<dbReference type="Proteomes" id="UP000011958">
    <property type="component" value="Unassembled WGS sequence"/>
</dbReference>
<dbReference type="GeneID" id="19895474"/>
<evidence type="ECO:0000259" key="6">
    <source>
        <dbReference type="PROSITE" id="PS50016"/>
    </source>
</evidence>
<feature type="compositionally biased region" description="Basic residues" evidence="5">
    <location>
        <begin position="71"/>
        <end position="84"/>
    </location>
</feature>
<dbReference type="PROSITE" id="PS01359">
    <property type="entry name" value="ZF_PHD_1"/>
    <property type="match status" value="1"/>
</dbReference>
<evidence type="ECO:0000256" key="3">
    <source>
        <dbReference type="ARBA" id="ARBA00022833"/>
    </source>
</evidence>
<dbReference type="GO" id="GO:0006357">
    <property type="term" value="P:regulation of transcription by RNA polymerase II"/>
    <property type="evidence" value="ECO:0007669"/>
    <property type="project" value="TreeGrafter"/>
</dbReference>
<evidence type="ECO:0000313" key="7">
    <source>
        <dbReference type="EMBL" id="EMR10026.1"/>
    </source>
</evidence>
<dbReference type="CDD" id="cd15534">
    <property type="entry name" value="PHD2_PHF12_Rco1"/>
    <property type="match status" value="1"/>
</dbReference>
<keyword evidence="8" id="KW-1185">Reference proteome</keyword>
<feature type="region of interest" description="Disordered" evidence="5">
    <location>
        <begin position="71"/>
        <end position="99"/>
    </location>
</feature>
<feature type="domain" description="PHD-type" evidence="6">
    <location>
        <begin position="388"/>
        <end position="441"/>
    </location>
</feature>
<dbReference type="GO" id="GO:0032221">
    <property type="term" value="C:Rpd3S complex"/>
    <property type="evidence" value="ECO:0007669"/>
    <property type="project" value="TreeGrafter"/>
</dbReference>
<evidence type="ECO:0000256" key="4">
    <source>
        <dbReference type="PROSITE-ProRule" id="PRU00146"/>
    </source>
</evidence>
<dbReference type="AlphaFoldDB" id="M7NSC8"/>
<dbReference type="PANTHER" id="PTHR47636">
    <property type="entry name" value="TRANSCRIPTIONAL REGULATORY PROTEIN RCO1"/>
    <property type="match status" value="1"/>
</dbReference>
<dbReference type="InterPro" id="IPR019786">
    <property type="entry name" value="Zinc_finger_PHD-type_CS"/>
</dbReference>
<dbReference type="OMA" id="CHARDTS"/>
<dbReference type="Pfam" id="PF00628">
    <property type="entry name" value="PHD"/>
    <property type="match status" value="2"/>
</dbReference>
<dbReference type="eggNOG" id="KOG4299">
    <property type="taxonomic scope" value="Eukaryota"/>
</dbReference>
<dbReference type="InterPro" id="IPR019787">
    <property type="entry name" value="Znf_PHD-finger"/>
</dbReference>
<keyword evidence="1" id="KW-0479">Metal-binding</keyword>
<keyword evidence="2 4" id="KW-0863">Zinc-finger</keyword>
<evidence type="ECO:0000256" key="5">
    <source>
        <dbReference type="SAM" id="MobiDB-lite"/>
    </source>
</evidence>
<protein>
    <recommendedName>
        <fullName evidence="6">PHD-type domain-containing protein</fullName>
    </recommendedName>
</protein>
<dbReference type="SUPFAM" id="SSF57903">
    <property type="entry name" value="FYVE/PHD zinc finger"/>
    <property type="match status" value="2"/>
</dbReference>
<dbReference type="RefSeq" id="XP_007873748.1">
    <property type="nucleotide sequence ID" value="XM_007875557.1"/>
</dbReference>
<dbReference type="CDD" id="cd15535">
    <property type="entry name" value="PHD1_Rco1"/>
    <property type="match status" value="1"/>
</dbReference>
<proteinExistence type="predicted"/>
<reference evidence="8" key="1">
    <citation type="journal article" date="2016" name="Nat. Commun.">
        <title>Genome analysis of three Pneumocystis species reveals adaptation mechanisms to life exclusively in mammalian hosts.</title>
        <authorList>
            <person name="Ma L."/>
            <person name="Chen Z."/>
            <person name="Huang D.W."/>
            <person name="Kutty G."/>
            <person name="Ishihara M."/>
            <person name="Wang H."/>
            <person name="Abouelleil A."/>
            <person name="Bishop L."/>
            <person name="Davey E."/>
            <person name="Deng R."/>
            <person name="Deng X."/>
            <person name="Fan L."/>
            <person name="Fantoni G."/>
            <person name="Fitzgerald M."/>
            <person name="Gogineni E."/>
            <person name="Goldberg J.M."/>
            <person name="Handley G."/>
            <person name="Hu X."/>
            <person name="Huber C."/>
            <person name="Jiao X."/>
            <person name="Jones K."/>
            <person name="Levin J.Z."/>
            <person name="Liu Y."/>
            <person name="Macdonald P."/>
            <person name="Melnikov A."/>
            <person name="Raley C."/>
            <person name="Sassi M."/>
            <person name="Sherman B.T."/>
            <person name="Song X."/>
            <person name="Sykes S."/>
            <person name="Tran B."/>
            <person name="Walsh L."/>
            <person name="Xia Y."/>
            <person name="Yang J."/>
            <person name="Young S."/>
            <person name="Zeng Q."/>
            <person name="Zheng X."/>
            <person name="Stephens R."/>
            <person name="Nusbaum C."/>
            <person name="Birren B.W."/>
            <person name="Azadi P."/>
            <person name="Lempicki R.A."/>
            <person name="Cuomo C.A."/>
            <person name="Kovacs J.A."/>
        </authorList>
    </citation>
    <scope>NUCLEOTIDE SEQUENCE [LARGE SCALE GENOMIC DNA]</scope>
    <source>
        <strain evidence="8">B123</strain>
    </source>
</reference>
<dbReference type="STRING" id="1069680.M7NSC8"/>
<dbReference type="PANTHER" id="PTHR47636:SF1">
    <property type="entry name" value="TRANSCRIPTIONAL REGULATORY PROTEIN RCO1"/>
    <property type="match status" value="1"/>
</dbReference>
<dbReference type="PROSITE" id="PS50016">
    <property type="entry name" value="ZF_PHD_2"/>
    <property type="match status" value="2"/>
</dbReference>
<evidence type="ECO:0000256" key="1">
    <source>
        <dbReference type="ARBA" id="ARBA00022723"/>
    </source>
</evidence>
<dbReference type="InterPro" id="IPR013083">
    <property type="entry name" value="Znf_RING/FYVE/PHD"/>
</dbReference>
<evidence type="ECO:0000313" key="8">
    <source>
        <dbReference type="Proteomes" id="UP000011958"/>
    </source>
</evidence>
<dbReference type="InterPro" id="IPR011011">
    <property type="entry name" value="Znf_FYVE_PHD"/>
</dbReference>
<dbReference type="Gene3D" id="3.30.40.10">
    <property type="entry name" value="Zinc/RING finger domain, C3HC4 (zinc finger)"/>
    <property type="match status" value="2"/>
</dbReference>
<keyword evidence="3" id="KW-0862">Zinc</keyword>
<dbReference type="InterPro" id="IPR001965">
    <property type="entry name" value="Znf_PHD"/>
</dbReference>
<feature type="compositionally biased region" description="Basic and acidic residues" evidence="5">
    <location>
        <begin position="85"/>
        <end position="98"/>
    </location>
</feature>
<feature type="domain" description="PHD-type" evidence="6">
    <location>
        <begin position="259"/>
        <end position="308"/>
    </location>
</feature>
<dbReference type="InterPro" id="IPR052819">
    <property type="entry name" value="Chromatin_regulatory_protein"/>
</dbReference>
<dbReference type="VEuPathDB" id="FungiDB:PNEG_01780"/>
<accession>M7NSC8</accession>